<keyword evidence="1" id="KW-0479">Metal-binding</keyword>
<keyword evidence="2" id="KW-0378">Hydrolase</keyword>
<dbReference type="FunFam" id="3.20.20.140:FF:000019">
    <property type="entry name" value="Cytosine deaminase"/>
    <property type="match status" value="1"/>
</dbReference>
<dbReference type="PANTHER" id="PTHR32027">
    <property type="entry name" value="CYTOSINE DEAMINASE"/>
    <property type="match status" value="1"/>
</dbReference>
<proteinExistence type="predicted"/>
<dbReference type="NCBIfam" id="NF005759">
    <property type="entry name" value="PRK07583.1"/>
    <property type="match status" value="1"/>
</dbReference>
<dbReference type="CDD" id="cd01293">
    <property type="entry name" value="Bact_CD"/>
    <property type="match status" value="1"/>
</dbReference>
<dbReference type="GO" id="GO:0035888">
    <property type="term" value="F:isoguanine deaminase activity"/>
    <property type="evidence" value="ECO:0007669"/>
    <property type="project" value="TreeGrafter"/>
</dbReference>
<comment type="caution">
    <text evidence="4">The sequence shown here is derived from an EMBL/GenBank/DDBJ whole genome shotgun (WGS) entry which is preliminary data.</text>
</comment>
<evidence type="ECO:0000313" key="5">
    <source>
        <dbReference type="Proteomes" id="UP000192872"/>
    </source>
</evidence>
<evidence type="ECO:0000256" key="2">
    <source>
        <dbReference type="ARBA" id="ARBA00022801"/>
    </source>
</evidence>
<dbReference type="SUPFAM" id="SSF51556">
    <property type="entry name" value="Metallo-dependent hydrolases"/>
    <property type="match status" value="1"/>
</dbReference>
<dbReference type="InterPro" id="IPR013108">
    <property type="entry name" value="Amidohydro_3"/>
</dbReference>
<dbReference type="Gene3D" id="2.30.40.10">
    <property type="entry name" value="Urease, subunit C, domain 1"/>
    <property type="match status" value="1"/>
</dbReference>
<dbReference type="GO" id="GO:0004131">
    <property type="term" value="F:cytosine deaminase activity"/>
    <property type="evidence" value="ECO:0007669"/>
    <property type="project" value="TreeGrafter"/>
</dbReference>
<feature type="domain" description="Amidohydrolase 3" evidence="3">
    <location>
        <begin position="213"/>
        <end position="416"/>
    </location>
</feature>
<dbReference type="AlphaFoldDB" id="A0A1W9HV00"/>
<dbReference type="RefSeq" id="WP_376801859.1">
    <property type="nucleotide sequence ID" value="NZ_DBNB01000003.1"/>
</dbReference>
<dbReference type="GO" id="GO:0006209">
    <property type="term" value="P:cytosine catabolic process"/>
    <property type="evidence" value="ECO:0007669"/>
    <property type="project" value="TreeGrafter"/>
</dbReference>
<dbReference type="Proteomes" id="UP000192872">
    <property type="component" value="Unassembled WGS sequence"/>
</dbReference>
<dbReference type="InterPro" id="IPR011059">
    <property type="entry name" value="Metal-dep_hydrolase_composite"/>
</dbReference>
<dbReference type="SUPFAM" id="SSF51338">
    <property type="entry name" value="Composite domain of metallo-dependent hydrolases"/>
    <property type="match status" value="1"/>
</dbReference>
<evidence type="ECO:0000256" key="1">
    <source>
        <dbReference type="ARBA" id="ARBA00022723"/>
    </source>
</evidence>
<dbReference type="GO" id="GO:0046872">
    <property type="term" value="F:metal ion binding"/>
    <property type="evidence" value="ECO:0007669"/>
    <property type="project" value="UniProtKB-KW"/>
</dbReference>
<sequence>MQYGFARLPADRHYIIANARAPRCLVDGGDDLPSSDDLVALSIMIASDRIVGVLPPDAAPEGVARIDLASGIVFPGFVDVHTHLDKGHIWPRRRNPDGTFQGALDSVKHDRKAHWSREDLWARMNFSLRAAHAHGTVALRTHIDSAFGQEDITWPLVPELRAAWKGRIDLQFSSLASADLLCERPFASKIAGLVSKAGGALGCVTYRTPNLTAALDNVFALASEHGLDLDFHVDETQDPESRSLAMIADKALATRFEGRIVVGHCCSLTRQPEEEQYTTIARLAAAGIAVISLPMCNMYLQERHAGVTPRYRGVTLLHELKAAGVDVAVASDNTRDPFYAYGDLDALEVYREATRIAHFDHPVSDWPRTVTAAPAQMMGLAQYGRIGAGRGADLVLFRARSWTELLARPQADRTVIRAGLAIDTTLPDYAELDPFVGPPK</sequence>
<dbReference type="Gene3D" id="3.20.20.140">
    <property type="entry name" value="Metal-dependent hydrolases"/>
    <property type="match status" value="1"/>
</dbReference>
<evidence type="ECO:0000259" key="3">
    <source>
        <dbReference type="Pfam" id="PF07969"/>
    </source>
</evidence>
<dbReference type="InterPro" id="IPR052349">
    <property type="entry name" value="Metallo-hydrolase_Enzymes"/>
</dbReference>
<reference evidence="4 5" key="1">
    <citation type="journal article" date="2017" name="Water Res.">
        <title>Comammox in drinking water systems.</title>
        <authorList>
            <person name="Wang Y."/>
            <person name="Ma L."/>
            <person name="Mao Y."/>
            <person name="Jiang X."/>
            <person name="Xia Y."/>
            <person name="Yu K."/>
            <person name="Li B."/>
            <person name="Zhang T."/>
        </authorList>
    </citation>
    <scope>NUCLEOTIDE SEQUENCE [LARGE SCALE GENOMIC DNA]</scope>
    <source>
        <strain evidence="4">SG_bin8</strain>
    </source>
</reference>
<organism evidence="4 5">
    <name type="scientific">Candidatus Raskinella chloraquaticus</name>
    <dbReference type="NCBI Taxonomy" id="1951219"/>
    <lineage>
        <taxon>Bacteria</taxon>
        <taxon>Pseudomonadati</taxon>
        <taxon>Pseudomonadota</taxon>
        <taxon>Alphaproteobacteria</taxon>
        <taxon>Hyphomicrobiales</taxon>
        <taxon>Phreatobacteraceae</taxon>
        <taxon>Candidatus Raskinella</taxon>
    </lineage>
</organism>
<gene>
    <name evidence="4" type="ORF">A4S15_12765</name>
</gene>
<protein>
    <submittedName>
        <fullName evidence="4">Cytosine deaminase</fullName>
    </submittedName>
</protein>
<name>A0A1W9HV00_9HYPH</name>
<dbReference type="InterPro" id="IPR032466">
    <property type="entry name" value="Metal_Hydrolase"/>
</dbReference>
<dbReference type="PANTHER" id="PTHR32027:SF0">
    <property type="entry name" value="CYTOSINE DEAMINASE"/>
    <property type="match status" value="1"/>
</dbReference>
<accession>A0A1W9HV00</accession>
<dbReference type="Pfam" id="PF07969">
    <property type="entry name" value="Amidohydro_3"/>
    <property type="match status" value="1"/>
</dbReference>
<evidence type="ECO:0000313" key="4">
    <source>
        <dbReference type="EMBL" id="OQW51084.1"/>
    </source>
</evidence>
<dbReference type="STRING" id="1827387.A4S15_12765"/>
<dbReference type="EMBL" id="LWDL01000022">
    <property type="protein sequence ID" value="OQW51084.1"/>
    <property type="molecule type" value="Genomic_DNA"/>
</dbReference>